<dbReference type="SUPFAM" id="SSF49503">
    <property type="entry name" value="Cupredoxins"/>
    <property type="match status" value="1"/>
</dbReference>
<feature type="domain" description="Cytochrome oxidase subunit II copper A binding" evidence="3">
    <location>
        <begin position="72"/>
        <end position="158"/>
    </location>
</feature>
<name>A0A1I1VM35_9BACL</name>
<feature type="region of interest" description="Disordered" evidence="1">
    <location>
        <begin position="22"/>
        <end position="70"/>
    </location>
</feature>
<dbReference type="AlphaFoldDB" id="A0A1I1VM35"/>
<dbReference type="InterPro" id="IPR002429">
    <property type="entry name" value="CcO_II-like_C"/>
</dbReference>
<evidence type="ECO:0000313" key="4">
    <source>
        <dbReference type="EMBL" id="SFD81630.1"/>
    </source>
</evidence>
<accession>A0A1I1VM35</accession>
<dbReference type="GO" id="GO:0016020">
    <property type="term" value="C:membrane"/>
    <property type="evidence" value="ECO:0007669"/>
    <property type="project" value="InterPro"/>
</dbReference>
<dbReference type="Proteomes" id="UP000198855">
    <property type="component" value="Unassembled WGS sequence"/>
</dbReference>
<evidence type="ECO:0000313" key="5">
    <source>
        <dbReference type="Proteomes" id="UP000198855"/>
    </source>
</evidence>
<reference evidence="5" key="1">
    <citation type="submission" date="2016-10" db="EMBL/GenBank/DDBJ databases">
        <authorList>
            <person name="Varghese N."/>
            <person name="Submissions S."/>
        </authorList>
    </citation>
    <scope>NUCLEOTIDE SEQUENCE [LARGE SCALE GENOMIC DNA]</scope>
    <source>
        <strain evidence="5">CGMCC 1.10784</strain>
    </source>
</reference>
<dbReference type="GO" id="GO:0005507">
    <property type="term" value="F:copper ion binding"/>
    <property type="evidence" value="ECO:0007669"/>
    <property type="project" value="InterPro"/>
</dbReference>
<organism evidence="4 5">
    <name type="scientific">Paenibacillus catalpae</name>
    <dbReference type="NCBI Taxonomy" id="1045775"/>
    <lineage>
        <taxon>Bacteria</taxon>
        <taxon>Bacillati</taxon>
        <taxon>Bacillota</taxon>
        <taxon>Bacilli</taxon>
        <taxon>Bacillales</taxon>
        <taxon>Paenibacillaceae</taxon>
        <taxon>Paenibacillus</taxon>
    </lineage>
</organism>
<dbReference type="EMBL" id="FOMT01000001">
    <property type="protein sequence ID" value="SFD81630.1"/>
    <property type="molecule type" value="Genomic_DNA"/>
</dbReference>
<dbReference type="Gene3D" id="2.60.40.420">
    <property type="entry name" value="Cupredoxins - blue copper proteins"/>
    <property type="match status" value="1"/>
</dbReference>
<dbReference type="OrthoDB" id="279535at2"/>
<dbReference type="PROSITE" id="PS51257">
    <property type="entry name" value="PROKAR_LIPOPROTEIN"/>
    <property type="match status" value="1"/>
</dbReference>
<keyword evidence="2" id="KW-0732">Signal</keyword>
<feature type="signal peptide" evidence="2">
    <location>
        <begin position="1"/>
        <end position="20"/>
    </location>
</feature>
<feature type="chain" id="PRO_5038354627" description="Cytochrome oxidase subunit II copper A binding domain-containing protein" evidence="2">
    <location>
        <begin position="21"/>
        <end position="158"/>
    </location>
</feature>
<gene>
    <name evidence="4" type="ORF">SAMN05216378_1554</name>
</gene>
<dbReference type="InterPro" id="IPR008972">
    <property type="entry name" value="Cupredoxin"/>
</dbReference>
<dbReference type="GO" id="GO:0004129">
    <property type="term" value="F:cytochrome-c oxidase activity"/>
    <property type="evidence" value="ECO:0007669"/>
    <property type="project" value="InterPro"/>
</dbReference>
<sequence>MKFRKLLMIAALAVTVMGTAAGCGSGSDNETNNANTGTNAETGNNAGTDAGTGNNVGTGNNAGNNASGGGGEKAITVKAANFEFDQPEIRVKKGDKVKITLNNAEGFHGLAIPDFNVDIKENNGTAEFVADKAGEHEFQCSIVCGAGHSKMVGKLIVE</sequence>
<protein>
    <recommendedName>
        <fullName evidence="3">Cytochrome oxidase subunit II copper A binding domain-containing protein</fullName>
    </recommendedName>
</protein>
<evidence type="ECO:0000256" key="1">
    <source>
        <dbReference type="SAM" id="MobiDB-lite"/>
    </source>
</evidence>
<feature type="compositionally biased region" description="Low complexity" evidence="1">
    <location>
        <begin position="31"/>
        <end position="65"/>
    </location>
</feature>
<proteinExistence type="predicted"/>
<dbReference type="RefSeq" id="WP_091182981.1">
    <property type="nucleotide sequence ID" value="NZ_FOMT01000001.1"/>
</dbReference>
<dbReference type="STRING" id="1045775.SAMN05216378_1554"/>
<keyword evidence="5" id="KW-1185">Reference proteome</keyword>
<evidence type="ECO:0000256" key="2">
    <source>
        <dbReference type="SAM" id="SignalP"/>
    </source>
</evidence>
<evidence type="ECO:0000259" key="3">
    <source>
        <dbReference type="PROSITE" id="PS50857"/>
    </source>
</evidence>
<dbReference type="PROSITE" id="PS50857">
    <property type="entry name" value="COX2_CUA"/>
    <property type="match status" value="1"/>
</dbReference>